<dbReference type="EMBL" id="VSSQ01035743">
    <property type="protein sequence ID" value="MPM88050.1"/>
    <property type="molecule type" value="Genomic_DNA"/>
</dbReference>
<keyword evidence="1" id="KW-1133">Transmembrane helix</keyword>
<accession>A0A645DEY9</accession>
<comment type="caution">
    <text evidence="2">The sequence shown here is derived from an EMBL/GenBank/DDBJ whole genome shotgun (WGS) entry which is preliminary data.</text>
</comment>
<keyword evidence="1" id="KW-0812">Transmembrane</keyword>
<evidence type="ECO:0008006" key="3">
    <source>
        <dbReference type="Google" id="ProtNLM"/>
    </source>
</evidence>
<protein>
    <recommendedName>
        <fullName evidence="3">DUF2157 domain-containing protein</fullName>
    </recommendedName>
</protein>
<reference evidence="2" key="1">
    <citation type="submission" date="2019-08" db="EMBL/GenBank/DDBJ databases">
        <authorList>
            <person name="Kucharzyk K."/>
            <person name="Murdoch R.W."/>
            <person name="Higgins S."/>
            <person name="Loffler F."/>
        </authorList>
    </citation>
    <scope>NUCLEOTIDE SEQUENCE</scope>
</reference>
<name>A0A645DEY9_9ZZZZ</name>
<gene>
    <name evidence="2" type="ORF">SDC9_135151</name>
</gene>
<feature type="transmembrane region" description="Helical" evidence="1">
    <location>
        <begin position="166"/>
        <end position="183"/>
    </location>
</feature>
<keyword evidence="1" id="KW-0472">Membrane</keyword>
<proteinExistence type="predicted"/>
<feature type="transmembrane region" description="Helical" evidence="1">
    <location>
        <begin position="54"/>
        <end position="77"/>
    </location>
</feature>
<dbReference type="AlphaFoldDB" id="A0A645DEY9"/>
<evidence type="ECO:0000313" key="2">
    <source>
        <dbReference type="EMBL" id="MPM88050.1"/>
    </source>
</evidence>
<sequence length="216" mass="24480">MLFLENFGLHYKLINITKKPVMEEKNLTQQESLELISRMIKESRNNLEKGGGNIYLLWGYLWLATALAVYFTIILTGDYRGQWLWFAMPIIGYPAMLIMLKNRKKSIVTFVDKTISKIWIVLGMCALLLSLYMMVDYSAYPILFVMALLINAGVAMSGLIIRFRPISVAGFAGILFSFLILMIPGLDKILVFAAFSVIMLIIPGHILNATSKKNKQ</sequence>
<feature type="transmembrane region" description="Helical" evidence="1">
    <location>
        <begin position="114"/>
        <end position="133"/>
    </location>
</feature>
<feature type="transmembrane region" description="Helical" evidence="1">
    <location>
        <begin position="83"/>
        <end position="102"/>
    </location>
</feature>
<feature type="transmembrane region" description="Helical" evidence="1">
    <location>
        <begin position="139"/>
        <end position="159"/>
    </location>
</feature>
<evidence type="ECO:0000256" key="1">
    <source>
        <dbReference type="SAM" id="Phobius"/>
    </source>
</evidence>
<organism evidence="2">
    <name type="scientific">bioreactor metagenome</name>
    <dbReference type="NCBI Taxonomy" id="1076179"/>
    <lineage>
        <taxon>unclassified sequences</taxon>
        <taxon>metagenomes</taxon>
        <taxon>ecological metagenomes</taxon>
    </lineage>
</organism>
<feature type="transmembrane region" description="Helical" evidence="1">
    <location>
        <begin position="189"/>
        <end position="207"/>
    </location>
</feature>